<name>A0A495JN78_9ACTN</name>
<dbReference type="SMART" id="SM00530">
    <property type="entry name" value="HTH_XRE"/>
    <property type="match status" value="1"/>
</dbReference>
<dbReference type="InterPro" id="IPR001387">
    <property type="entry name" value="Cro/C1-type_HTH"/>
</dbReference>
<dbReference type="InterPro" id="IPR043917">
    <property type="entry name" value="DUF5753"/>
</dbReference>
<gene>
    <name evidence="2" type="ORF">BDK92_4159</name>
</gene>
<dbReference type="GO" id="GO:0003677">
    <property type="term" value="F:DNA binding"/>
    <property type="evidence" value="ECO:0007669"/>
    <property type="project" value="UniProtKB-KW"/>
</dbReference>
<dbReference type="EMBL" id="RBKT01000001">
    <property type="protein sequence ID" value="RKR89802.1"/>
    <property type="molecule type" value="Genomic_DNA"/>
</dbReference>
<keyword evidence="2" id="KW-0238">DNA-binding</keyword>
<reference evidence="2 3" key="1">
    <citation type="submission" date="2018-10" db="EMBL/GenBank/DDBJ databases">
        <title>Sequencing the genomes of 1000 actinobacteria strains.</title>
        <authorList>
            <person name="Klenk H.-P."/>
        </authorList>
    </citation>
    <scope>NUCLEOTIDE SEQUENCE [LARGE SCALE GENOMIC DNA]</scope>
    <source>
        <strain evidence="2 3">DSM 45175</strain>
    </source>
</reference>
<feature type="domain" description="HTH cro/C1-type" evidence="1">
    <location>
        <begin position="20"/>
        <end position="73"/>
    </location>
</feature>
<dbReference type="SUPFAM" id="SSF47413">
    <property type="entry name" value="lambda repressor-like DNA-binding domains"/>
    <property type="match status" value="1"/>
</dbReference>
<dbReference type="InterPro" id="IPR010982">
    <property type="entry name" value="Lambda_DNA-bd_dom_sf"/>
</dbReference>
<keyword evidence="3" id="KW-1185">Reference proteome</keyword>
<dbReference type="Proteomes" id="UP000277671">
    <property type="component" value="Unassembled WGS sequence"/>
</dbReference>
<accession>A0A495JN78</accession>
<evidence type="ECO:0000259" key="1">
    <source>
        <dbReference type="PROSITE" id="PS50943"/>
    </source>
</evidence>
<dbReference type="Pfam" id="PF19054">
    <property type="entry name" value="DUF5753"/>
    <property type="match status" value="1"/>
</dbReference>
<evidence type="ECO:0000313" key="2">
    <source>
        <dbReference type="EMBL" id="RKR89802.1"/>
    </source>
</evidence>
<dbReference type="AlphaFoldDB" id="A0A495JN78"/>
<evidence type="ECO:0000313" key="3">
    <source>
        <dbReference type="Proteomes" id="UP000277671"/>
    </source>
</evidence>
<dbReference type="Gene3D" id="1.10.260.40">
    <property type="entry name" value="lambda repressor-like DNA-binding domains"/>
    <property type="match status" value="1"/>
</dbReference>
<organism evidence="2 3">
    <name type="scientific">Micromonospora pisi</name>
    <dbReference type="NCBI Taxonomy" id="589240"/>
    <lineage>
        <taxon>Bacteria</taxon>
        <taxon>Bacillati</taxon>
        <taxon>Actinomycetota</taxon>
        <taxon>Actinomycetes</taxon>
        <taxon>Micromonosporales</taxon>
        <taxon>Micromonosporaceae</taxon>
        <taxon>Micromonospora</taxon>
    </lineage>
</organism>
<dbReference type="CDD" id="cd00093">
    <property type="entry name" value="HTH_XRE"/>
    <property type="match status" value="1"/>
</dbReference>
<sequence>MWGVASYKEEIRVNNLPARLKQLRAERVITQDQVADAIQVSNSLIAAFETNRLVPQSDTAKALDDHFGTGDEIQKASAEARKNRRPTPPSWFLPWQGVEETATTLRYFQASLLPGLLQTEAYARAVFASTGLLSDEEVESRVALRMERQLAILDRKDRPTCVFFLDAATLRCGPPKIAKDQLLQLADIGARPNIFVHVIPDSAGLHAGLSGTFALATIEAGNMVGLLGDFYEDRVVPEPTRVTGLDRTWQAIGAVALPCGQSRDLILRLVNDHDDSVADLAQVQS</sequence>
<dbReference type="Pfam" id="PF13560">
    <property type="entry name" value="HTH_31"/>
    <property type="match status" value="1"/>
</dbReference>
<protein>
    <submittedName>
        <fullName evidence="2">DNA-binding XRE family transcriptional regulator</fullName>
    </submittedName>
</protein>
<comment type="caution">
    <text evidence="2">The sequence shown here is derived from an EMBL/GenBank/DDBJ whole genome shotgun (WGS) entry which is preliminary data.</text>
</comment>
<proteinExistence type="predicted"/>
<dbReference type="PROSITE" id="PS50943">
    <property type="entry name" value="HTH_CROC1"/>
    <property type="match status" value="1"/>
</dbReference>